<dbReference type="AlphaFoldDB" id="A0A843TQD4"/>
<name>A0A843TQD4_COLES</name>
<feature type="region of interest" description="Disordered" evidence="1">
    <location>
        <begin position="280"/>
        <end position="303"/>
    </location>
</feature>
<accession>A0A843TQD4</accession>
<evidence type="ECO:0000313" key="3">
    <source>
        <dbReference type="Proteomes" id="UP000652761"/>
    </source>
</evidence>
<evidence type="ECO:0000256" key="1">
    <source>
        <dbReference type="SAM" id="MobiDB-lite"/>
    </source>
</evidence>
<sequence>MTLHHDLHAARYFFNPRFQYKDNVHNDGEVMRGTMNVITRLARTMNERLDAMAEVERYMMKLGIYGGYDQERRYLEAAILGSRDSLLETYALSYPRLLQAFVEQFNARWNTFGTVEGETSIDLWSFHRISGLSISELPYEEATLNDLHCHRSTVEGIPLEKYQQLKSKSRRRGRYLYALDNKGWNLRNLPDRTYLAAYLVYWLATFVVCHGEEESIRPGLIYPACLLAEGCDSPPSNNTRSPPTELATFSEHGVEWPTGVQPTSLPLGEGLLGNADDLDSRADEAQKRQKTWKSEATEERDRAARLQREINDLRYSSNRKAKQAEDALR</sequence>
<dbReference type="EMBL" id="NMUH01000160">
    <property type="protein sequence ID" value="MQL73281.1"/>
    <property type="molecule type" value="Genomic_DNA"/>
</dbReference>
<comment type="caution">
    <text evidence="2">The sequence shown here is derived from an EMBL/GenBank/DDBJ whole genome shotgun (WGS) entry which is preliminary data.</text>
</comment>
<gene>
    <name evidence="2" type="ORF">Taro_005641</name>
</gene>
<proteinExistence type="predicted"/>
<evidence type="ECO:0000313" key="2">
    <source>
        <dbReference type="EMBL" id="MQL73281.1"/>
    </source>
</evidence>
<organism evidence="2 3">
    <name type="scientific">Colocasia esculenta</name>
    <name type="common">Wild taro</name>
    <name type="synonym">Arum esculentum</name>
    <dbReference type="NCBI Taxonomy" id="4460"/>
    <lineage>
        <taxon>Eukaryota</taxon>
        <taxon>Viridiplantae</taxon>
        <taxon>Streptophyta</taxon>
        <taxon>Embryophyta</taxon>
        <taxon>Tracheophyta</taxon>
        <taxon>Spermatophyta</taxon>
        <taxon>Magnoliopsida</taxon>
        <taxon>Liliopsida</taxon>
        <taxon>Araceae</taxon>
        <taxon>Aroideae</taxon>
        <taxon>Colocasieae</taxon>
        <taxon>Colocasia</taxon>
    </lineage>
</organism>
<protein>
    <submittedName>
        <fullName evidence="2">Uncharacterized protein</fullName>
    </submittedName>
</protein>
<dbReference type="Proteomes" id="UP000652761">
    <property type="component" value="Unassembled WGS sequence"/>
</dbReference>
<reference evidence="2" key="1">
    <citation type="submission" date="2017-07" db="EMBL/GenBank/DDBJ databases">
        <title>Taro Niue Genome Assembly and Annotation.</title>
        <authorList>
            <person name="Atibalentja N."/>
            <person name="Keating K."/>
            <person name="Fields C.J."/>
        </authorList>
    </citation>
    <scope>NUCLEOTIDE SEQUENCE</scope>
    <source>
        <strain evidence="2">Niue_2</strain>
        <tissue evidence="2">Leaf</tissue>
    </source>
</reference>
<keyword evidence="3" id="KW-1185">Reference proteome</keyword>